<keyword evidence="7" id="KW-0106">Calcium</keyword>
<comment type="catalytic activity">
    <reaction evidence="6">
        <text>hydrogencarbonate + H(+) = CO2 + H2O</text>
        <dbReference type="Rhea" id="RHEA:10748"/>
        <dbReference type="ChEBI" id="CHEBI:15377"/>
        <dbReference type="ChEBI" id="CHEBI:15378"/>
        <dbReference type="ChEBI" id="CHEBI:16526"/>
        <dbReference type="ChEBI" id="CHEBI:17544"/>
        <dbReference type="EC" id="4.2.1.1"/>
    </reaction>
</comment>
<evidence type="ECO:0000256" key="4">
    <source>
        <dbReference type="ARBA" id="ARBA00022833"/>
    </source>
</evidence>
<proteinExistence type="inferred from homology"/>
<dbReference type="GO" id="GO:0007156">
    <property type="term" value="P:homophilic cell adhesion via plasma membrane adhesion molecules"/>
    <property type="evidence" value="ECO:0007669"/>
    <property type="project" value="InterPro"/>
</dbReference>
<name>A0A8S1DQM2_9INSE</name>
<dbReference type="CDD" id="cd00326">
    <property type="entry name" value="alpha_CA"/>
    <property type="match status" value="1"/>
</dbReference>
<evidence type="ECO:0000256" key="3">
    <source>
        <dbReference type="ARBA" id="ARBA00022723"/>
    </source>
</evidence>
<evidence type="ECO:0000256" key="2">
    <source>
        <dbReference type="ARBA" id="ARBA00012925"/>
    </source>
</evidence>
<dbReference type="GO" id="GO:0008270">
    <property type="term" value="F:zinc ion binding"/>
    <property type="evidence" value="ECO:0007669"/>
    <property type="project" value="InterPro"/>
</dbReference>
<dbReference type="GO" id="GO:0004089">
    <property type="term" value="F:carbonate dehydratase activity"/>
    <property type="evidence" value="ECO:0007669"/>
    <property type="project" value="UniProtKB-EC"/>
</dbReference>
<dbReference type="PANTHER" id="PTHR18952">
    <property type="entry name" value="CARBONIC ANHYDRASE"/>
    <property type="match status" value="1"/>
</dbReference>
<dbReference type="SUPFAM" id="SSF49313">
    <property type="entry name" value="Cadherin-like"/>
    <property type="match status" value="1"/>
</dbReference>
<dbReference type="GO" id="GO:0005509">
    <property type="term" value="F:calcium ion binding"/>
    <property type="evidence" value="ECO:0007669"/>
    <property type="project" value="UniProtKB-UniRule"/>
</dbReference>
<dbReference type="Pfam" id="PF00028">
    <property type="entry name" value="Cadherin"/>
    <property type="match status" value="1"/>
</dbReference>
<reference evidence="11 12" key="1">
    <citation type="submission" date="2020-04" db="EMBL/GenBank/DDBJ databases">
        <authorList>
            <person name="Alioto T."/>
            <person name="Alioto T."/>
            <person name="Gomez Garrido J."/>
        </authorList>
    </citation>
    <scope>NUCLEOTIDE SEQUENCE [LARGE SCALE GENOMIC DNA]</scope>
</reference>
<dbReference type="InterPro" id="IPR015919">
    <property type="entry name" value="Cadherin-like_sf"/>
</dbReference>
<evidence type="ECO:0000256" key="1">
    <source>
        <dbReference type="ARBA" id="ARBA00010718"/>
    </source>
</evidence>
<dbReference type="SUPFAM" id="SSF51069">
    <property type="entry name" value="Carbonic anhydrase"/>
    <property type="match status" value="1"/>
</dbReference>
<evidence type="ECO:0000256" key="8">
    <source>
        <dbReference type="SAM" id="SignalP"/>
    </source>
</evidence>
<dbReference type="EMBL" id="CADEPI010000278">
    <property type="protein sequence ID" value="CAB3382596.1"/>
    <property type="molecule type" value="Genomic_DNA"/>
</dbReference>
<dbReference type="Gene3D" id="2.60.40.60">
    <property type="entry name" value="Cadherins"/>
    <property type="match status" value="1"/>
</dbReference>
<comment type="similarity">
    <text evidence="1">Belongs to the alpha-carbonic anhydrase family.</text>
</comment>
<protein>
    <recommendedName>
        <fullName evidence="2">carbonic anhydrase</fullName>
        <ecNumber evidence="2">4.2.1.1</ecNumber>
    </recommendedName>
</protein>
<keyword evidence="5" id="KW-0456">Lyase</keyword>
<dbReference type="InterPro" id="IPR002126">
    <property type="entry name" value="Cadherin-like_dom"/>
</dbReference>
<feature type="signal peptide" evidence="8">
    <location>
        <begin position="1"/>
        <end position="20"/>
    </location>
</feature>
<dbReference type="InterPro" id="IPR036398">
    <property type="entry name" value="CA_dom_sf"/>
</dbReference>
<evidence type="ECO:0000313" key="12">
    <source>
        <dbReference type="Proteomes" id="UP000494165"/>
    </source>
</evidence>
<evidence type="ECO:0000256" key="7">
    <source>
        <dbReference type="PROSITE-ProRule" id="PRU00043"/>
    </source>
</evidence>
<evidence type="ECO:0000259" key="10">
    <source>
        <dbReference type="PROSITE" id="PS51144"/>
    </source>
</evidence>
<evidence type="ECO:0000256" key="6">
    <source>
        <dbReference type="ARBA" id="ARBA00048348"/>
    </source>
</evidence>
<dbReference type="EC" id="4.2.1.1" evidence="2"/>
<evidence type="ECO:0000256" key="5">
    <source>
        <dbReference type="ARBA" id="ARBA00023239"/>
    </source>
</evidence>
<dbReference type="Pfam" id="PF00194">
    <property type="entry name" value="Carb_anhydrase"/>
    <property type="match status" value="1"/>
</dbReference>
<dbReference type="AlphaFoldDB" id="A0A8S1DQM2"/>
<dbReference type="GO" id="GO:0016020">
    <property type="term" value="C:membrane"/>
    <property type="evidence" value="ECO:0007669"/>
    <property type="project" value="InterPro"/>
</dbReference>
<feature type="chain" id="PRO_5035836738" description="carbonic anhydrase" evidence="8">
    <location>
        <begin position="21"/>
        <end position="341"/>
    </location>
</feature>
<feature type="domain" description="Cadherin" evidence="9">
    <location>
        <begin position="278"/>
        <end position="335"/>
    </location>
</feature>
<evidence type="ECO:0000259" key="9">
    <source>
        <dbReference type="PROSITE" id="PS50268"/>
    </source>
</evidence>
<dbReference type="OrthoDB" id="429145at2759"/>
<feature type="domain" description="Alpha-carbonic anhydrase" evidence="10">
    <location>
        <begin position="28"/>
        <end position="298"/>
    </location>
</feature>
<keyword evidence="12" id="KW-1185">Reference proteome</keyword>
<keyword evidence="4" id="KW-0862">Zinc</keyword>
<keyword evidence="8" id="KW-0732">Signal</keyword>
<dbReference type="PROSITE" id="PS50268">
    <property type="entry name" value="CADHERIN_2"/>
    <property type="match status" value="1"/>
</dbReference>
<dbReference type="InterPro" id="IPR023561">
    <property type="entry name" value="Carbonic_anhydrase_a-class"/>
</dbReference>
<dbReference type="Gene3D" id="3.10.200.10">
    <property type="entry name" value="Alpha carbonic anhydrase"/>
    <property type="match status" value="1"/>
</dbReference>
<accession>A0A8S1DQM2</accession>
<comment type="caution">
    <text evidence="11">The sequence shown here is derived from an EMBL/GenBank/DDBJ whole genome shotgun (WGS) entry which is preliminary data.</text>
</comment>
<dbReference type="PANTHER" id="PTHR18952:SF265">
    <property type="entry name" value="CARBONIC ANHYDRASE"/>
    <property type="match status" value="1"/>
</dbReference>
<dbReference type="Proteomes" id="UP000494165">
    <property type="component" value="Unassembled WGS sequence"/>
</dbReference>
<keyword evidence="3" id="KW-0479">Metal-binding</keyword>
<organism evidence="11 12">
    <name type="scientific">Cloeon dipterum</name>
    <dbReference type="NCBI Taxonomy" id="197152"/>
    <lineage>
        <taxon>Eukaryota</taxon>
        <taxon>Metazoa</taxon>
        <taxon>Ecdysozoa</taxon>
        <taxon>Arthropoda</taxon>
        <taxon>Hexapoda</taxon>
        <taxon>Insecta</taxon>
        <taxon>Pterygota</taxon>
        <taxon>Palaeoptera</taxon>
        <taxon>Ephemeroptera</taxon>
        <taxon>Pisciforma</taxon>
        <taxon>Baetidae</taxon>
        <taxon>Cloeon</taxon>
    </lineage>
</organism>
<dbReference type="CDD" id="cd11304">
    <property type="entry name" value="Cadherin_repeat"/>
    <property type="match status" value="1"/>
</dbReference>
<sequence>MKFDTSVLLALLSFISLGAAQFPISQLPDFSYSDTKNGPSFWAQKYATCGGQKQSPIDIGKNSATKADFPALVWSEFHDTPRTGILINNWQGVQLMLGPESLPEARIRGGPLLSDYVLASINFKWGNELGSEHSIDKYFYGLEAQLIHFKKSTQSLDAATREQDGFAIVSILFGINQKYNLSEIDPIVSNLKNVIDGGSMQPLQSGRYMGWLKKFISADCNCTKETYYTYVGSLTYPPCTENVVWIVMANPIPIGQSQIPIQAAREKTDNNRKPVFSSCSKYNPTLEEEEDRGTKLLTVQAQDRDPNDTITYTFIVAPGERQKFEINNRTGEISTLLVRRI</sequence>
<dbReference type="SMART" id="SM01057">
    <property type="entry name" value="Carb_anhydrase"/>
    <property type="match status" value="1"/>
</dbReference>
<evidence type="ECO:0000313" key="11">
    <source>
        <dbReference type="EMBL" id="CAB3382596.1"/>
    </source>
</evidence>
<dbReference type="PROSITE" id="PS51144">
    <property type="entry name" value="ALPHA_CA_2"/>
    <property type="match status" value="1"/>
</dbReference>
<dbReference type="InterPro" id="IPR001148">
    <property type="entry name" value="CA_dom"/>
</dbReference>
<gene>
    <name evidence="11" type="ORF">CLODIP_2_CD06235</name>
</gene>